<dbReference type="CDD" id="cd01671">
    <property type="entry name" value="CARD"/>
    <property type="match status" value="1"/>
</dbReference>
<dbReference type="OrthoDB" id="8965208at2759"/>
<dbReference type="AlphaFoldDB" id="A0A8J4UJ50"/>
<evidence type="ECO:0000256" key="1">
    <source>
        <dbReference type="ARBA" id="ARBA00004514"/>
    </source>
</evidence>
<evidence type="ECO:0000313" key="8">
    <source>
        <dbReference type="Proteomes" id="UP000727407"/>
    </source>
</evidence>
<evidence type="ECO:0000256" key="2">
    <source>
        <dbReference type="ARBA" id="ARBA00022490"/>
    </source>
</evidence>
<organism evidence="7 8">
    <name type="scientific">Clarias magur</name>
    <name type="common">Asian catfish</name>
    <name type="synonym">Macropteronotus magur</name>
    <dbReference type="NCBI Taxonomy" id="1594786"/>
    <lineage>
        <taxon>Eukaryota</taxon>
        <taxon>Metazoa</taxon>
        <taxon>Chordata</taxon>
        <taxon>Craniata</taxon>
        <taxon>Vertebrata</taxon>
        <taxon>Euteleostomi</taxon>
        <taxon>Actinopterygii</taxon>
        <taxon>Neopterygii</taxon>
        <taxon>Teleostei</taxon>
        <taxon>Ostariophysi</taxon>
        <taxon>Siluriformes</taxon>
        <taxon>Clariidae</taxon>
        <taxon>Clarias</taxon>
    </lineage>
</organism>
<sequence>SMANKQHFMEKHMEELVQKIREPIKLADALFGKKHINKEMYEKIKVKDTKPDKNREIYGCLNTEKHCVFTYNWLKKNEKDVIKELEKRDSDAKATNMENTEKFLKRHKEEIIQKLRNPIASADTLLSKECISREMYKRIKSKSTRQDKTREMFDCLTNEKHFDCTYVWLKENEPDLFKELENHGKKAKAASKKAANPINQDETDCLEKMEYTEFFLTRNMEEIIQKIRNPIQLADKLLAKECINEEMYMRIKSKTTEQDQTREILDCLTKKKHFDCTYDWLEENEPDLFKELKTPASSLMEDGMDCDY</sequence>
<dbReference type="Pfam" id="PF00619">
    <property type="entry name" value="CARD"/>
    <property type="match status" value="3"/>
</dbReference>
<dbReference type="InterPro" id="IPR001315">
    <property type="entry name" value="CARD"/>
</dbReference>
<dbReference type="GO" id="GO:0051301">
    <property type="term" value="P:cell division"/>
    <property type="evidence" value="ECO:0007669"/>
    <property type="project" value="UniProtKB-KW"/>
</dbReference>
<evidence type="ECO:0000256" key="3">
    <source>
        <dbReference type="ARBA" id="ARBA00022588"/>
    </source>
</evidence>
<dbReference type="PANTHER" id="PTHR46985">
    <property type="entry name" value="NACHT, LRR AND PYD DOMAINS-CONTAINING PROTEIN 1"/>
    <property type="match status" value="1"/>
</dbReference>
<reference evidence="7" key="1">
    <citation type="submission" date="2020-07" db="EMBL/GenBank/DDBJ databases">
        <title>Clarias magur genome sequencing, assembly and annotation.</title>
        <authorList>
            <person name="Kushwaha B."/>
            <person name="Kumar R."/>
            <person name="Das P."/>
            <person name="Joshi C.G."/>
            <person name="Kumar D."/>
            <person name="Nagpure N.S."/>
            <person name="Pandey M."/>
            <person name="Agarwal S."/>
            <person name="Srivastava S."/>
            <person name="Singh M."/>
            <person name="Sahoo L."/>
            <person name="Jayasankar P."/>
            <person name="Meher P.K."/>
            <person name="Koringa P.G."/>
            <person name="Iquebal M.A."/>
            <person name="Das S.P."/>
            <person name="Bit A."/>
            <person name="Patnaik S."/>
            <person name="Patel N."/>
            <person name="Shah T.M."/>
            <person name="Hinsu A."/>
            <person name="Jena J.K."/>
        </authorList>
    </citation>
    <scope>NUCLEOTIDE SEQUENCE</scope>
    <source>
        <strain evidence="7">CIFAMagur01</strain>
        <tissue evidence="7">Testis</tissue>
    </source>
</reference>
<evidence type="ECO:0000259" key="6">
    <source>
        <dbReference type="PROSITE" id="PS50209"/>
    </source>
</evidence>
<dbReference type="Proteomes" id="UP000727407">
    <property type="component" value="Unassembled WGS sequence"/>
</dbReference>
<dbReference type="InterPro" id="IPR051249">
    <property type="entry name" value="NLRP_Inflammasome"/>
</dbReference>
<feature type="domain" description="CARD" evidence="6">
    <location>
        <begin position="1"/>
        <end position="57"/>
    </location>
</feature>
<evidence type="ECO:0000256" key="5">
    <source>
        <dbReference type="ARBA" id="ARBA00023198"/>
    </source>
</evidence>
<dbReference type="GO" id="GO:0045087">
    <property type="term" value="P:innate immune response"/>
    <property type="evidence" value="ECO:0007669"/>
    <property type="project" value="UniProtKB-KW"/>
</dbReference>
<keyword evidence="7" id="KW-0131">Cell cycle</keyword>
<dbReference type="Gene3D" id="1.10.533.10">
    <property type="entry name" value="Death Domain, Fas"/>
    <property type="match status" value="3"/>
</dbReference>
<feature type="domain" description="CARD" evidence="6">
    <location>
        <begin position="208"/>
        <end position="271"/>
    </location>
</feature>
<dbReference type="EMBL" id="QNUK01000287">
    <property type="protein sequence ID" value="KAF5896167.1"/>
    <property type="molecule type" value="Genomic_DNA"/>
</dbReference>
<accession>A0A8J4UJ50</accession>
<keyword evidence="2" id="KW-0963">Cytoplasm</keyword>
<name>A0A8J4UJ50_CLAMG</name>
<keyword evidence="5" id="KW-0395">Inflammatory response</keyword>
<keyword evidence="4" id="KW-0391">Immunity</keyword>
<dbReference type="GO" id="GO:0006954">
    <property type="term" value="P:inflammatory response"/>
    <property type="evidence" value="ECO:0007669"/>
    <property type="project" value="UniProtKB-KW"/>
</dbReference>
<dbReference type="GO" id="GO:0005829">
    <property type="term" value="C:cytosol"/>
    <property type="evidence" value="ECO:0007669"/>
    <property type="project" value="UniProtKB-SubCell"/>
</dbReference>
<keyword evidence="3" id="KW-0399">Innate immunity</keyword>
<evidence type="ECO:0000313" key="7">
    <source>
        <dbReference type="EMBL" id="KAF5896167.1"/>
    </source>
</evidence>
<protein>
    <submittedName>
        <fullName evidence="7">Biorientation of chromosomes in cell division protein 1-like 1</fullName>
    </submittedName>
</protein>
<gene>
    <name evidence="7" type="ORF">DAT39_014110</name>
</gene>
<dbReference type="GO" id="GO:0042981">
    <property type="term" value="P:regulation of apoptotic process"/>
    <property type="evidence" value="ECO:0007669"/>
    <property type="project" value="InterPro"/>
</dbReference>
<keyword evidence="7" id="KW-0132">Cell division</keyword>
<feature type="non-terminal residue" evidence="7">
    <location>
        <position position="1"/>
    </location>
</feature>
<keyword evidence="8" id="KW-1185">Reference proteome</keyword>
<evidence type="ECO:0000256" key="4">
    <source>
        <dbReference type="ARBA" id="ARBA00022859"/>
    </source>
</evidence>
<dbReference type="SUPFAM" id="SSF47986">
    <property type="entry name" value="DEATH domain"/>
    <property type="match status" value="3"/>
</dbReference>
<feature type="non-terminal residue" evidence="7">
    <location>
        <position position="308"/>
    </location>
</feature>
<comment type="caution">
    <text evidence="7">The sequence shown here is derived from an EMBL/GenBank/DDBJ whole genome shotgun (WGS) entry which is preliminary data.</text>
</comment>
<dbReference type="PANTHER" id="PTHR46985:SF2">
    <property type="entry name" value="APOPTOSIS-ASSOCIATED SPECK-LIKE PROTEIN CONTAINING A CARD"/>
    <property type="match status" value="1"/>
</dbReference>
<comment type="subcellular location">
    <subcellularLocation>
        <location evidence="1">Cytoplasm</location>
        <location evidence="1">Cytosol</location>
    </subcellularLocation>
</comment>
<dbReference type="PROSITE" id="PS50209">
    <property type="entry name" value="CARD"/>
    <property type="match status" value="3"/>
</dbReference>
<dbReference type="InterPro" id="IPR011029">
    <property type="entry name" value="DEATH-like_dom_sf"/>
</dbReference>
<feature type="domain" description="CARD" evidence="6">
    <location>
        <begin position="96"/>
        <end position="160"/>
    </location>
</feature>
<proteinExistence type="predicted"/>